<dbReference type="EMBL" id="QLMC01000005">
    <property type="protein sequence ID" value="RAJ94058.1"/>
    <property type="molecule type" value="Genomic_DNA"/>
</dbReference>
<accession>A0A327WNX4</accession>
<reference evidence="1 2" key="1">
    <citation type="submission" date="2018-06" db="EMBL/GenBank/DDBJ databases">
        <title>Genomic Encyclopedia of Archaeal and Bacterial Type Strains, Phase II (KMG-II): from individual species to whole genera.</title>
        <authorList>
            <person name="Goeker M."/>
        </authorList>
    </citation>
    <scope>NUCLEOTIDE SEQUENCE [LARGE SCALE GENOMIC DNA]</scope>
    <source>
        <strain evidence="1 2">DSM 21851</strain>
    </source>
</reference>
<dbReference type="Proteomes" id="UP000248790">
    <property type="component" value="Unassembled WGS sequence"/>
</dbReference>
<gene>
    <name evidence="1" type="ORF">LX87_03942</name>
</gene>
<protein>
    <submittedName>
        <fullName evidence="1">Uncharacterized protein</fullName>
    </submittedName>
</protein>
<evidence type="ECO:0000313" key="1">
    <source>
        <dbReference type="EMBL" id="RAJ94058.1"/>
    </source>
</evidence>
<comment type="caution">
    <text evidence="1">The sequence shown here is derived from an EMBL/GenBank/DDBJ whole genome shotgun (WGS) entry which is preliminary data.</text>
</comment>
<name>A0A327WNX4_LARAB</name>
<sequence>MKVILFILRIVLRAAPVQKGFDSEAVKSYFGAFLNPFVMIRLLTVFMLGLATVYGQPDSYQENPEAVYKKRTLLKVGASLPILRQSSFTGYYAALTLDATVEQKVYKGLTVLGGVDITGALAMDGRATKFYSLEMPLALRYYFSLTRRQKQRTDRHSFFSPYVALQTHNVLFNRVIYSGSGLTDLAGYYRGRVLRPETNGGLIKNGGRVGDGFTMLDYAYLQVGSQHQVFNKRGYLDINVLVPVRDLIYSKGEYTLSTPGIINVKLGYNLTSR</sequence>
<evidence type="ECO:0000313" key="2">
    <source>
        <dbReference type="Proteomes" id="UP000248790"/>
    </source>
</evidence>
<keyword evidence="2" id="KW-1185">Reference proteome</keyword>
<dbReference type="AlphaFoldDB" id="A0A327WNX4"/>
<organism evidence="1 2">
    <name type="scientific">Larkinella arboricola</name>
    <dbReference type="NCBI Taxonomy" id="643671"/>
    <lineage>
        <taxon>Bacteria</taxon>
        <taxon>Pseudomonadati</taxon>
        <taxon>Bacteroidota</taxon>
        <taxon>Cytophagia</taxon>
        <taxon>Cytophagales</taxon>
        <taxon>Spirosomataceae</taxon>
        <taxon>Larkinella</taxon>
    </lineage>
</organism>
<proteinExistence type="predicted"/>